<sequence>MTAKKENTEVAEVAKNEIALGSFVNMDDFGQGFEGADQESYALPFIAVLQKMSPMVDEDSPKYVAGAKSGMLINTVTQQLYDGKAGIVIVPAAYKRSFVRWGSRDADGGFKGEVTVEEFKALVDSGAVLEIDGKHYAVDENGKVDPKKADYYADTRSHFVIAIDPETGEFGQALLSLAATATKASRALMTALSQKKVQTSKGLRTPPTFLNMVRLTTQGQSNDKGNWSVPSFKLEGLVDNADIYSAAKELHDAVAGGTVVVDRSKEAGSASDQPVEDTPQDAEGF</sequence>
<dbReference type="Pfam" id="PF23977">
    <property type="entry name" value="Pam3_Gp34"/>
    <property type="match status" value="1"/>
</dbReference>
<dbReference type="InterPro" id="IPR056957">
    <property type="entry name" value="Pam3_Gp34-like"/>
</dbReference>
<feature type="compositionally biased region" description="Acidic residues" evidence="1">
    <location>
        <begin position="274"/>
        <end position="285"/>
    </location>
</feature>
<proteinExistence type="predicted"/>
<keyword evidence="3" id="KW-1185">Reference proteome</keyword>
<reference evidence="2 3" key="1">
    <citation type="submission" date="2019-06" db="EMBL/GenBank/DDBJ databases">
        <authorList>
            <person name="Fakulujo A."/>
            <person name="Fiaz D."/>
            <person name="Garg S."/>
            <person name="Gordon G."/>
            <person name="Haider Z."/>
            <person name="Hale A."/>
            <person name="Hodges K."/>
            <person name="Jacob L."/>
            <person name="Kandil F."/>
            <person name="Kincaid V."/>
            <person name="Melchor-Guerra M."/>
            <person name="Morrelli A."/>
            <person name="Morris R."/>
            <person name="Nawaz M."/>
            <person name="Nguyen N."/>
            <person name="Omair A."/>
            <person name="Pray J."/>
            <person name="Saleem H."/>
            <person name="Saravane K."/>
            <person name="Sharma A."/>
            <person name="Singh A."/>
            <person name="Walston M."/>
            <person name="Zaman H."/>
            <person name="Puthuveetil N."/>
            <person name="Do L."/>
            <person name="Islam N."/>
            <person name="Johnson A."/>
        </authorList>
    </citation>
    <scope>NUCLEOTIDE SEQUENCE [LARGE SCALE GENOMIC DNA]</scope>
</reference>
<dbReference type="GeneID" id="55620388"/>
<protein>
    <submittedName>
        <fullName evidence="2">Uncharacterized protein</fullName>
    </submittedName>
</protein>
<name>A0A514A8S2_9CAUD</name>
<dbReference type="RefSeq" id="YP_009849896.1">
    <property type="nucleotide sequence ID" value="NC_048796.1"/>
</dbReference>
<dbReference type="Proteomes" id="UP000319711">
    <property type="component" value="Segment"/>
</dbReference>
<evidence type="ECO:0000256" key="1">
    <source>
        <dbReference type="SAM" id="MobiDB-lite"/>
    </source>
</evidence>
<organism evidence="2 3">
    <name type="scientific">Pantoea phage Kyle</name>
    <dbReference type="NCBI Taxonomy" id="2589665"/>
    <lineage>
        <taxon>Viruses</taxon>
        <taxon>Duplodnaviria</taxon>
        <taxon>Heunggongvirae</taxon>
        <taxon>Uroviricota</taxon>
        <taxon>Caudoviricetes</taxon>
        <taxon>Lindbergviridae</taxon>
        <taxon>Kylevirus</taxon>
        <taxon>Kylevirus kyle</taxon>
    </lineage>
</organism>
<dbReference type="KEGG" id="vg:55620388"/>
<evidence type="ECO:0000313" key="2">
    <source>
        <dbReference type="EMBL" id="QDH49673.1"/>
    </source>
</evidence>
<gene>
    <name evidence="2" type="primary">60</name>
    <name evidence="2" type="ORF">KYLE_64</name>
</gene>
<dbReference type="EMBL" id="MN038177">
    <property type="protein sequence ID" value="QDH49673.1"/>
    <property type="molecule type" value="Genomic_DNA"/>
</dbReference>
<accession>A0A514A8S2</accession>
<evidence type="ECO:0000313" key="3">
    <source>
        <dbReference type="Proteomes" id="UP000319711"/>
    </source>
</evidence>
<feature type="region of interest" description="Disordered" evidence="1">
    <location>
        <begin position="264"/>
        <end position="285"/>
    </location>
</feature>